<dbReference type="GO" id="GO:0006879">
    <property type="term" value="P:intracellular iron ion homeostasis"/>
    <property type="evidence" value="ECO:0007669"/>
    <property type="project" value="UniProtKB-KW"/>
</dbReference>
<evidence type="ECO:0000256" key="3">
    <source>
        <dbReference type="ARBA" id="ARBA00022723"/>
    </source>
</evidence>
<dbReference type="EC" id="1.16.3.1" evidence="9"/>
<evidence type="ECO:0000313" key="13">
    <source>
        <dbReference type="Proteomes" id="UP001162480"/>
    </source>
</evidence>
<dbReference type="Gene3D" id="1.20.1260.10">
    <property type="match status" value="1"/>
</dbReference>
<dbReference type="SUPFAM" id="SSF47240">
    <property type="entry name" value="Ferritin-like"/>
    <property type="match status" value="1"/>
</dbReference>
<organism evidence="12 13">
    <name type="scientific">Octopus vulgaris</name>
    <name type="common">Common octopus</name>
    <dbReference type="NCBI Taxonomy" id="6645"/>
    <lineage>
        <taxon>Eukaryota</taxon>
        <taxon>Metazoa</taxon>
        <taxon>Spiralia</taxon>
        <taxon>Lophotrochozoa</taxon>
        <taxon>Mollusca</taxon>
        <taxon>Cephalopoda</taxon>
        <taxon>Coleoidea</taxon>
        <taxon>Octopodiformes</taxon>
        <taxon>Octopoda</taxon>
        <taxon>Incirrata</taxon>
        <taxon>Octopodidae</taxon>
        <taxon>Octopus</taxon>
    </lineage>
</organism>
<gene>
    <name evidence="12" type="ORF">OCTVUL_1B026715</name>
</gene>
<dbReference type="InterPro" id="IPR008331">
    <property type="entry name" value="Ferritin_DPS_dom"/>
</dbReference>
<keyword evidence="10" id="KW-0732">Signal</keyword>
<dbReference type="GO" id="GO:0008198">
    <property type="term" value="F:ferrous iron binding"/>
    <property type="evidence" value="ECO:0007669"/>
    <property type="project" value="TreeGrafter"/>
</dbReference>
<proteinExistence type="inferred from homology"/>
<keyword evidence="4 9" id="KW-0560">Oxidoreductase</keyword>
<dbReference type="InterPro" id="IPR001519">
    <property type="entry name" value="Ferritin"/>
</dbReference>
<feature type="signal peptide" evidence="10">
    <location>
        <begin position="1"/>
        <end position="27"/>
    </location>
</feature>
<dbReference type="Pfam" id="PF00210">
    <property type="entry name" value="Ferritin"/>
    <property type="match status" value="1"/>
</dbReference>
<evidence type="ECO:0000256" key="4">
    <source>
        <dbReference type="ARBA" id="ARBA00023002"/>
    </source>
</evidence>
<sequence>MAVSYASCRTYAVVFVVLGVVLRGTLAEICSDATNVCHNYDSVSNDKLQSQVQKELQASYMYQSYSYFFGRSDIALPGISKFFARESLEERSHADNLIEYINKRGGRIAFKDIKICKLISGNVTATKLKHGLLAFQDALALEKIVSQSLEGIIAEDDFQLNHFIENEYLDEQVDTIKILGDYVRQLEMFSDDQYTLGQYIFDKNLLKSLKHGKDKEDMTKQY</sequence>
<comment type="similarity">
    <text evidence="1 9">Belongs to the ferritin family.</text>
</comment>
<dbReference type="CDD" id="cd01056">
    <property type="entry name" value="Euk_Ferritin"/>
    <property type="match status" value="1"/>
</dbReference>
<evidence type="ECO:0000256" key="2">
    <source>
        <dbReference type="ARBA" id="ARBA00022434"/>
    </source>
</evidence>
<comment type="catalytic activity">
    <reaction evidence="7 9">
        <text>4 Fe(2+) + O2 + 4 H(+) = 4 Fe(3+) + 2 H2O</text>
        <dbReference type="Rhea" id="RHEA:11148"/>
        <dbReference type="ChEBI" id="CHEBI:15377"/>
        <dbReference type="ChEBI" id="CHEBI:15378"/>
        <dbReference type="ChEBI" id="CHEBI:15379"/>
        <dbReference type="ChEBI" id="CHEBI:29033"/>
        <dbReference type="ChEBI" id="CHEBI:29034"/>
        <dbReference type="EC" id="1.16.3.1"/>
    </reaction>
</comment>
<dbReference type="EMBL" id="OX597827">
    <property type="protein sequence ID" value="CAI9733223.1"/>
    <property type="molecule type" value="Genomic_DNA"/>
</dbReference>
<dbReference type="Proteomes" id="UP001162480">
    <property type="component" value="Chromosome 14"/>
</dbReference>
<feature type="domain" description="Ferritin-like diiron" evidence="11">
    <location>
        <begin position="38"/>
        <end position="190"/>
    </location>
</feature>
<dbReference type="PANTHER" id="PTHR11431">
    <property type="entry name" value="FERRITIN"/>
    <property type="match status" value="1"/>
</dbReference>
<dbReference type="GO" id="GO:0008199">
    <property type="term" value="F:ferric iron binding"/>
    <property type="evidence" value="ECO:0007669"/>
    <property type="project" value="InterPro"/>
</dbReference>
<dbReference type="GO" id="GO:0006826">
    <property type="term" value="P:iron ion transport"/>
    <property type="evidence" value="ECO:0007669"/>
    <property type="project" value="InterPro"/>
</dbReference>
<keyword evidence="2 9" id="KW-0409">Iron storage</keyword>
<evidence type="ECO:0000313" key="12">
    <source>
        <dbReference type="EMBL" id="CAI9733223.1"/>
    </source>
</evidence>
<evidence type="ECO:0000256" key="9">
    <source>
        <dbReference type="RuleBase" id="RU361145"/>
    </source>
</evidence>
<accession>A0AA36FG30</accession>
<dbReference type="InterPro" id="IPR012347">
    <property type="entry name" value="Ferritin-like"/>
</dbReference>
<evidence type="ECO:0000256" key="7">
    <source>
        <dbReference type="ARBA" id="ARBA00047990"/>
    </source>
</evidence>
<keyword evidence="13" id="KW-1185">Reference proteome</keyword>
<comment type="function">
    <text evidence="6">Stores iron in a soluble, non-toxic, readily available form. Important for iron homeostasis. Has ferroxidase activity. Iron is taken up in the ferrous form and deposited as ferric hydroxides after oxidation.</text>
</comment>
<evidence type="ECO:0000256" key="10">
    <source>
        <dbReference type="SAM" id="SignalP"/>
    </source>
</evidence>
<evidence type="ECO:0000256" key="8">
    <source>
        <dbReference type="PIRSR" id="PIRSR601519-1"/>
    </source>
</evidence>
<feature type="binding site" evidence="8">
    <location>
        <position position="172"/>
    </location>
    <ligand>
        <name>Fe cation</name>
        <dbReference type="ChEBI" id="CHEBI:24875"/>
        <label>1</label>
    </ligand>
</feature>
<feature type="chain" id="PRO_5041280478" description="Ferritin" evidence="10">
    <location>
        <begin position="28"/>
        <end position="222"/>
    </location>
</feature>
<feature type="binding site" evidence="8">
    <location>
        <position position="93"/>
    </location>
    <ligand>
        <name>Fe cation</name>
        <dbReference type="ChEBI" id="CHEBI:24875"/>
        <label>1</label>
    </ligand>
</feature>
<keyword evidence="5 8" id="KW-0408">Iron</keyword>
<dbReference type="GO" id="GO:0004322">
    <property type="term" value="F:ferroxidase activity"/>
    <property type="evidence" value="ECO:0007669"/>
    <property type="project" value="UniProtKB-EC"/>
</dbReference>
<dbReference type="GO" id="GO:0005737">
    <property type="term" value="C:cytoplasm"/>
    <property type="evidence" value="ECO:0007669"/>
    <property type="project" value="TreeGrafter"/>
</dbReference>
<dbReference type="AlphaFoldDB" id="A0AA36FG30"/>
<evidence type="ECO:0000259" key="11">
    <source>
        <dbReference type="PROSITE" id="PS50905"/>
    </source>
</evidence>
<protein>
    <recommendedName>
        <fullName evidence="9">Ferritin</fullName>
        <ecNumber evidence="9">1.16.3.1</ecNumber>
    </recommendedName>
</protein>
<keyword evidence="3 8" id="KW-0479">Metal-binding</keyword>
<feature type="binding site" evidence="8">
    <location>
        <position position="142"/>
    </location>
    <ligand>
        <name>Fe cation</name>
        <dbReference type="ChEBI" id="CHEBI:24875"/>
        <label>2</label>
    </ligand>
</feature>
<dbReference type="InterPro" id="IPR009040">
    <property type="entry name" value="Ferritin-like_diiron"/>
</dbReference>
<evidence type="ECO:0000256" key="6">
    <source>
        <dbReference type="ARBA" id="ARBA00025111"/>
    </source>
</evidence>
<feature type="binding site" evidence="8">
    <location>
        <position position="90"/>
    </location>
    <ligand>
        <name>Fe cation</name>
        <dbReference type="ChEBI" id="CHEBI:24875"/>
        <label>1</label>
    </ligand>
</feature>
<reference evidence="12" key="1">
    <citation type="submission" date="2023-08" db="EMBL/GenBank/DDBJ databases">
        <authorList>
            <person name="Alioto T."/>
            <person name="Alioto T."/>
            <person name="Gomez Garrido J."/>
        </authorList>
    </citation>
    <scope>NUCLEOTIDE SEQUENCE</scope>
</reference>
<evidence type="ECO:0000256" key="1">
    <source>
        <dbReference type="ARBA" id="ARBA00007513"/>
    </source>
</evidence>
<feature type="binding site" evidence="8">
    <location>
        <position position="55"/>
    </location>
    <ligand>
        <name>Fe cation</name>
        <dbReference type="ChEBI" id="CHEBI:24875"/>
        <label>1</label>
    </ligand>
</feature>
<dbReference type="InterPro" id="IPR009078">
    <property type="entry name" value="Ferritin-like_SF"/>
</dbReference>
<comment type="function">
    <text evidence="9">Stores iron in a soluble, non-toxic, readily available form. Important for iron homeostasis. Iron is taken up in the ferrous form and deposited as ferric hydroxides after oxidation.</text>
</comment>
<dbReference type="PANTHER" id="PTHR11431:SF75">
    <property type="entry name" value="FERRITIN"/>
    <property type="match status" value="1"/>
</dbReference>
<evidence type="ECO:0000256" key="5">
    <source>
        <dbReference type="ARBA" id="ARBA00023004"/>
    </source>
</evidence>
<name>A0AA36FG30_OCTVU</name>
<dbReference type="PROSITE" id="PS50905">
    <property type="entry name" value="FERRITIN_LIKE"/>
    <property type="match status" value="1"/>
</dbReference>